<evidence type="ECO:0000313" key="5">
    <source>
        <dbReference type="Proteomes" id="UP000054558"/>
    </source>
</evidence>
<feature type="compositionally biased region" description="Low complexity" evidence="2">
    <location>
        <begin position="348"/>
        <end position="360"/>
    </location>
</feature>
<dbReference type="PANTHER" id="PTHR31307:SF4">
    <property type="entry name" value="TRIHELIX TRANSCRIPTION FACTOR ASIL2"/>
    <property type="match status" value="1"/>
</dbReference>
<feature type="compositionally biased region" description="Polar residues" evidence="2">
    <location>
        <begin position="308"/>
        <end position="325"/>
    </location>
</feature>
<feature type="coiled-coil region" evidence="1">
    <location>
        <begin position="111"/>
        <end position="138"/>
    </location>
</feature>
<feature type="domain" description="Myb/SANT-like DNA-binding" evidence="3">
    <location>
        <begin position="71"/>
        <end position="160"/>
    </location>
</feature>
<dbReference type="InterPro" id="IPR044823">
    <property type="entry name" value="ASIL1/2-like"/>
</dbReference>
<sequence length="360" mass="37558">MAAPAENQQNAASQQMQDPIVQVQEPDQGKDSQSVASNLDGAANAAKGKRKRVAKGKKNVGEEGNQEPAFKWTDNGIEALIDAWGRRYARLKGGNFTVHHWGGVAEDVSALSDCQVTAQQCQDKLDALKRKHKKAKEDKGKTGSDGKVAKGWKWFDPMDDVIAGRAKSAGVPGAVDAGVPKVHAEKVQINSDDEGDQEEENGEDIPERVRSGEPEQDDWEAEDERPQKDGPEANAKGKVSAGRTAGRKSSFGKEEGSVSSPRSKAASLPGVSGQPVGGTGGRKGRKSGYFPPTAPAPRPFNAPLGGLNQFQAAGSVPPASSTGPLGSNPAPPPSFNDAATDEHATSMGPGAADEPAADAT</sequence>
<reference evidence="4 5" key="1">
    <citation type="journal article" date="2014" name="Nat. Commun.">
        <title>Klebsormidium flaccidum genome reveals primary factors for plant terrestrial adaptation.</title>
        <authorList>
            <person name="Hori K."/>
            <person name="Maruyama F."/>
            <person name="Fujisawa T."/>
            <person name="Togashi T."/>
            <person name="Yamamoto N."/>
            <person name="Seo M."/>
            <person name="Sato S."/>
            <person name="Yamada T."/>
            <person name="Mori H."/>
            <person name="Tajima N."/>
            <person name="Moriyama T."/>
            <person name="Ikeuchi M."/>
            <person name="Watanabe M."/>
            <person name="Wada H."/>
            <person name="Kobayashi K."/>
            <person name="Saito M."/>
            <person name="Masuda T."/>
            <person name="Sasaki-Sekimoto Y."/>
            <person name="Mashiguchi K."/>
            <person name="Awai K."/>
            <person name="Shimojima M."/>
            <person name="Masuda S."/>
            <person name="Iwai M."/>
            <person name="Nobusawa T."/>
            <person name="Narise T."/>
            <person name="Kondo S."/>
            <person name="Saito H."/>
            <person name="Sato R."/>
            <person name="Murakawa M."/>
            <person name="Ihara Y."/>
            <person name="Oshima-Yamada Y."/>
            <person name="Ohtaka K."/>
            <person name="Satoh M."/>
            <person name="Sonobe K."/>
            <person name="Ishii M."/>
            <person name="Ohtani R."/>
            <person name="Kanamori-Sato M."/>
            <person name="Honoki R."/>
            <person name="Miyazaki D."/>
            <person name="Mochizuki H."/>
            <person name="Umetsu J."/>
            <person name="Higashi K."/>
            <person name="Shibata D."/>
            <person name="Kamiya Y."/>
            <person name="Sato N."/>
            <person name="Nakamura Y."/>
            <person name="Tabata S."/>
            <person name="Ida S."/>
            <person name="Kurokawa K."/>
            <person name="Ohta H."/>
        </authorList>
    </citation>
    <scope>NUCLEOTIDE SEQUENCE [LARGE SCALE GENOMIC DNA]</scope>
    <source>
        <strain evidence="4 5">NIES-2285</strain>
    </source>
</reference>
<dbReference type="Pfam" id="PF13837">
    <property type="entry name" value="Myb_DNA-bind_4"/>
    <property type="match status" value="1"/>
</dbReference>
<accession>A0A1Y1ITK0</accession>
<organism evidence="4 5">
    <name type="scientific">Klebsormidium nitens</name>
    <name type="common">Green alga</name>
    <name type="synonym">Ulothrix nitens</name>
    <dbReference type="NCBI Taxonomy" id="105231"/>
    <lineage>
        <taxon>Eukaryota</taxon>
        <taxon>Viridiplantae</taxon>
        <taxon>Streptophyta</taxon>
        <taxon>Klebsormidiophyceae</taxon>
        <taxon>Klebsormidiales</taxon>
        <taxon>Klebsormidiaceae</taxon>
        <taxon>Klebsormidium</taxon>
    </lineage>
</organism>
<name>A0A1Y1ITK0_KLENI</name>
<dbReference type="AlphaFoldDB" id="A0A1Y1ITK0"/>
<dbReference type="InterPro" id="IPR044822">
    <property type="entry name" value="Myb_DNA-bind_4"/>
</dbReference>
<feature type="compositionally biased region" description="Acidic residues" evidence="2">
    <location>
        <begin position="214"/>
        <end position="223"/>
    </location>
</feature>
<dbReference type="EMBL" id="DF238458">
    <property type="protein sequence ID" value="GAQ93412.1"/>
    <property type="molecule type" value="Genomic_DNA"/>
</dbReference>
<evidence type="ECO:0000256" key="1">
    <source>
        <dbReference type="SAM" id="Coils"/>
    </source>
</evidence>
<dbReference type="Proteomes" id="UP000054558">
    <property type="component" value="Unassembled WGS sequence"/>
</dbReference>
<dbReference type="Gene3D" id="1.10.10.60">
    <property type="entry name" value="Homeodomain-like"/>
    <property type="match status" value="1"/>
</dbReference>
<keyword evidence="5" id="KW-1185">Reference proteome</keyword>
<gene>
    <name evidence="4" type="ORF">KFL_015090010</name>
</gene>
<feature type="compositionally biased region" description="Polar residues" evidence="2">
    <location>
        <begin position="1"/>
        <end position="17"/>
    </location>
</feature>
<feature type="compositionally biased region" description="Basic residues" evidence="2">
    <location>
        <begin position="47"/>
        <end position="58"/>
    </location>
</feature>
<evidence type="ECO:0000256" key="2">
    <source>
        <dbReference type="SAM" id="MobiDB-lite"/>
    </source>
</evidence>
<feature type="region of interest" description="Disordered" evidence="2">
    <location>
        <begin position="1"/>
        <end position="69"/>
    </location>
</feature>
<protein>
    <recommendedName>
        <fullName evidence="3">Myb/SANT-like DNA-binding domain-containing protein</fullName>
    </recommendedName>
</protein>
<feature type="compositionally biased region" description="Acidic residues" evidence="2">
    <location>
        <begin position="191"/>
        <end position="204"/>
    </location>
</feature>
<proteinExistence type="predicted"/>
<dbReference type="PANTHER" id="PTHR31307">
    <property type="entry name" value="TRIHELIX TRANSCRIPTION FACTOR ASIL2"/>
    <property type="match status" value="1"/>
</dbReference>
<evidence type="ECO:0000313" key="4">
    <source>
        <dbReference type="EMBL" id="GAQ93412.1"/>
    </source>
</evidence>
<evidence type="ECO:0000259" key="3">
    <source>
        <dbReference type="Pfam" id="PF13837"/>
    </source>
</evidence>
<keyword evidence="1" id="KW-0175">Coiled coil</keyword>
<feature type="region of interest" description="Disordered" evidence="2">
    <location>
        <begin position="170"/>
        <end position="360"/>
    </location>
</feature>